<dbReference type="AlphaFoldDB" id="W9RNZ5"/>
<name>W9RNZ5_9ROSA</name>
<reference evidence="2" key="1">
    <citation type="submission" date="2013-01" db="EMBL/GenBank/DDBJ databases">
        <title>Draft Genome Sequence of a Mulberry Tree, Morus notabilis C.K. Schneid.</title>
        <authorList>
            <person name="He N."/>
            <person name="Zhao S."/>
        </authorList>
    </citation>
    <scope>NUCLEOTIDE SEQUENCE</scope>
</reference>
<dbReference type="Proteomes" id="UP000030645">
    <property type="component" value="Unassembled WGS sequence"/>
</dbReference>
<evidence type="ECO:0000313" key="2">
    <source>
        <dbReference type="Proteomes" id="UP000030645"/>
    </source>
</evidence>
<sequence length="65" mass="7222">MFVHNSRAKEMFEEAKEMAPKLREALGALEDTKTKLLEALGALEDTKTKLLESEQSVALLQSTSN</sequence>
<organism evidence="1 2">
    <name type="scientific">Morus notabilis</name>
    <dbReference type="NCBI Taxonomy" id="981085"/>
    <lineage>
        <taxon>Eukaryota</taxon>
        <taxon>Viridiplantae</taxon>
        <taxon>Streptophyta</taxon>
        <taxon>Embryophyta</taxon>
        <taxon>Tracheophyta</taxon>
        <taxon>Spermatophyta</taxon>
        <taxon>Magnoliopsida</taxon>
        <taxon>eudicotyledons</taxon>
        <taxon>Gunneridae</taxon>
        <taxon>Pentapetalae</taxon>
        <taxon>rosids</taxon>
        <taxon>fabids</taxon>
        <taxon>Rosales</taxon>
        <taxon>Moraceae</taxon>
        <taxon>Moreae</taxon>
        <taxon>Morus</taxon>
    </lineage>
</organism>
<protein>
    <submittedName>
        <fullName evidence="1">Uncharacterized protein</fullName>
    </submittedName>
</protein>
<gene>
    <name evidence="1" type="ORF">L484_024013</name>
</gene>
<accession>W9RNZ5</accession>
<dbReference type="EMBL" id="KE344454">
    <property type="protein sequence ID" value="EXB62715.1"/>
    <property type="molecule type" value="Genomic_DNA"/>
</dbReference>
<keyword evidence="2" id="KW-1185">Reference proteome</keyword>
<evidence type="ECO:0000313" key="1">
    <source>
        <dbReference type="EMBL" id="EXB62715.1"/>
    </source>
</evidence>
<proteinExistence type="predicted"/>